<dbReference type="Proteomes" id="UP000507979">
    <property type="component" value="Unassembled WGS sequence"/>
</dbReference>
<evidence type="ECO:0000313" key="2">
    <source>
        <dbReference type="EMBL" id="CAB3627235.1"/>
    </source>
</evidence>
<gene>
    <name evidence="2" type="ORF">LMG26845_00386</name>
</gene>
<evidence type="ECO:0000313" key="3">
    <source>
        <dbReference type="Proteomes" id="UP000507979"/>
    </source>
</evidence>
<organism evidence="2 3">
    <name type="scientific">Achromobacter insuavis</name>
    <dbReference type="NCBI Taxonomy" id="1287735"/>
    <lineage>
        <taxon>Bacteria</taxon>
        <taxon>Pseudomonadati</taxon>
        <taxon>Pseudomonadota</taxon>
        <taxon>Betaproteobacteria</taxon>
        <taxon>Burkholderiales</taxon>
        <taxon>Alcaligenaceae</taxon>
        <taxon>Achromobacter</taxon>
    </lineage>
</organism>
<dbReference type="AlphaFoldDB" id="A0A6J4ZRE7"/>
<sequence length="257" mass="27680">MNARSFFGGLRQSPSVHGQPRAAQRGSASRVLAASALTVWVALAWPAALAGAATQASRASSSPVSPAGLRFPPGSRVEPLADRMWLNGAAMQALMFDAPVDVPELIRVLSRQQSAFSDLQILPGQAILSGWVGDALWVARMASPGGGRSVGSVSSITPAAKAVTDMSAWLPADARLMLDFAVEQASGTVAESIWWHLLAPSRLAPLLRQGLLRAGWRDLDSDRAVAWQSWRRRDERLQWMLTPLDAGSGLWIRRWTP</sequence>
<dbReference type="EMBL" id="CADIJR010000002">
    <property type="protein sequence ID" value="CAB3627235.1"/>
    <property type="molecule type" value="Genomic_DNA"/>
</dbReference>
<protein>
    <submittedName>
        <fullName evidence="2">Uncharacterized protein</fullName>
    </submittedName>
</protein>
<reference evidence="2 3" key="1">
    <citation type="submission" date="2020-04" db="EMBL/GenBank/DDBJ databases">
        <authorList>
            <person name="De Canck E."/>
        </authorList>
    </citation>
    <scope>NUCLEOTIDE SEQUENCE [LARGE SCALE GENOMIC DNA]</scope>
    <source>
        <strain evidence="2 3">LMG 26845</strain>
    </source>
</reference>
<evidence type="ECO:0000256" key="1">
    <source>
        <dbReference type="SAM" id="MobiDB-lite"/>
    </source>
</evidence>
<name>A0A6J4ZRE7_9BURK</name>
<proteinExistence type="predicted"/>
<accession>A0A6J4ZRE7</accession>
<keyword evidence="3" id="KW-1185">Reference proteome</keyword>
<feature type="region of interest" description="Disordered" evidence="1">
    <location>
        <begin position="1"/>
        <end position="22"/>
    </location>
</feature>